<dbReference type="Proteomes" id="UP000050465">
    <property type="component" value="Unassembled WGS sequence"/>
</dbReference>
<protein>
    <submittedName>
        <fullName evidence="5">Stage II sporulation protein E (SpoIIE)</fullName>
    </submittedName>
</protein>
<dbReference type="CDD" id="cd17574">
    <property type="entry name" value="REC_OmpR"/>
    <property type="match status" value="1"/>
</dbReference>
<proteinExistence type="predicted"/>
<feature type="compositionally biased region" description="Low complexity" evidence="3">
    <location>
        <begin position="1"/>
        <end position="11"/>
    </location>
</feature>
<dbReference type="AlphaFoldDB" id="A0A0P7ZRE4"/>
<evidence type="ECO:0000313" key="6">
    <source>
        <dbReference type="Proteomes" id="UP000050465"/>
    </source>
</evidence>
<evidence type="ECO:0000256" key="1">
    <source>
        <dbReference type="ARBA" id="ARBA00022801"/>
    </source>
</evidence>
<accession>A0A0P7ZRE4</accession>
<dbReference type="SMART" id="SM00331">
    <property type="entry name" value="PP2C_SIG"/>
    <property type="match status" value="1"/>
</dbReference>
<gene>
    <name evidence="5" type="ORF">HLUCCA11_08585</name>
</gene>
<dbReference type="GO" id="GO:0000160">
    <property type="term" value="P:phosphorelay signal transduction system"/>
    <property type="evidence" value="ECO:0007669"/>
    <property type="project" value="InterPro"/>
</dbReference>
<feature type="modified residue" description="4-aspartylphosphate" evidence="2">
    <location>
        <position position="112"/>
    </location>
</feature>
<dbReference type="InterPro" id="IPR036457">
    <property type="entry name" value="PPM-type-like_dom_sf"/>
</dbReference>
<feature type="domain" description="Response regulatory" evidence="4">
    <location>
        <begin position="64"/>
        <end position="180"/>
    </location>
</feature>
<keyword evidence="1" id="KW-0378">Hydrolase</keyword>
<dbReference type="PANTHER" id="PTHR43156:SF2">
    <property type="entry name" value="STAGE II SPORULATION PROTEIN E"/>
    <property type="match status" value="1"/>
</dbReference>
<dbReference type="PANTHER" id="PTHR43156">
    <property type="entry name" value="STAGE II SPORULATION PROTEIN E-RELATED"/>
    <property type="match status" value="1"/>
</dbReference>
<evidence type="ECO:0000313" key="5">
    <source>
        <dbReference type="EMBL" id="KPQ35942.1"/>
    </source>
</evidence>
<dbReference type="InterPro" id="IPR011006">
    <property type="entry name" value="CheY-like_superfamily"/>
</dbReference>
<dbReference type="SUPFAM" id="SSF52172">
    <property type="entry name" value="CheY-like"/>
    <property type="match status" value="1"/>
</dbReference>
<dbReference type="GO" id="GO:0016791">
    <property type="term" value="F:phosphatase activity"/>
    <property type="evidence" value="ECO:0007669"/>
    <property type="project" value="TreeGrafter"/>
</dbReference>
<dbReference type="InterPro" id="IPR052016">
    <property type="entry name" value="Bact_Sigma-Reg"/>
</dbReference>
<evidence type="ECO:0000256" key="2">
    <source>
        <dbReference type="PROSITE-ProRule" id="PRU00169"/>
    </source>
</evidence>
<dbReference type="Gene3D" id="3.40.50.2300">
    <property type="match status" value="1"/>
</dbReference>
<comment type="caution">
    <text evidence="5">The sequence shown here is derived from an EMBL/GenBank/DDBJ whole genome shotgun (WGS) entry which is preliminary data.</text>
</comment>
<organism evidence="5 6">
    <name type="scientific">Phormidesmis priestleyi Ana</name>
    <dbReference type="NCBI Taxonomy" id="1666911"/>
    <lineage>
        <taxon>Bacteria</taxon>
        <taxon>Bacillati</taxon>
        <taxon>Cyanobacteriota</taxon>
        <taxon>Cyanophyceae</taxon>
        <taxon>Leptolyngbyales</taxon>
        <taxon>Leptolyngbyaceae</taxon>
        <taxon>Phormidesmis</taxon>
    </lineage>
</organism>
<dbReference type="InterPro" id="IPR001789">
    <property type="entry name" value="Sig_transdc_resp-reg_receiver"/>
</dbReference>
<dbReference type="PROSITE" id="PS50110">
    <property type="entry name" value="RESPONSE_REGULATORY"/>
    <property type="match status" value="1"/>
</dbReference>
<sequence>MIFKFPFSSSDKPSKPTDSEPANSETPDSKTPDSVVRSSETPVPTHTEDTPLPLTRQDIEEGIDILIVDDDPIVLTGLQRLLQKRGYRVTTAGDVPTALQKLCLEPSVIICDWVLPGELSGIDICRHIKQDVQLSTTAFLMMTSHTDIANRVEVLEAGADDLLFKPVDTAELIARVNAGMRLHQLTQALKSQTRRLEAELAEAAAYVASLLPADKTASAGSASSVDSPTAITSRFISSQALGGDCFDHYWLDPDYLVVYLLDVSGHGLGAALLSTSVLNVLRSQSLPGVNFYRPETVLKGLNEAFQMTDQNEKYFTIWYGVYNRVTRELSYASAGHPPAVLVSPATPHAAPRLSPLRTAGLPIGMLPEVNYQWQRCQVAEGGRLYIFSDGIYEIQPANPEPQTVSPQSDFSPYSIGPFANRSIAPLENHPTESSVLPQLGLDGFINLLTHLESYRQLNVDNIIHYVSDFGGDHFDDDLSLLEIAF</sequence>
<dbReference type="EMBL" id="LJZR01000009">
    <property type="protein sequence ID" value="KPQ35942.1"/>
    <property type="molecule type" value="Genomic_DNA"/>
</dbReference>
<dbReference type="STRING" id="1666911.HLUCCA11_08585"/>
<evidence type="ECO:0000259" key="4">
    <source>
        <dbReference type="PROSITE" id="PS50110"/>
    </source>
</evidence>
<keyword evidence="2" id="KW-0597">Phosphoprotein</keyword>
<dbReference type="Gene3D" id="3.60.40.10">
    <property type="entry name" value="PPM-type phosphatase domain"/>
    <property type="match status" value="1"/>
</dbReference>
<reference evidence="5 6" key="1">
    <citation type="submission" date="2015-09" db="EMBL/GenBank/DDBJ databases">
        <title>Identification and resolution of microdiversity through metagenomic sequencing of parallel consortia.</title>
        <authorList>
            <person name="Nelson W.C."/>
            <person name="Romine M.F."/>
            <person name="Lindemann S.R."/>
        </authorList>
    </citation>
    <scope>NUCLEOTIDE SEQUENCE [LARGE SCALE GENOMIC DNA]</scope>
    <source>
        <strain evidence="5">Ana</strain>
    </source>
</reference>
<feature type="region of interest" description="Disordered" evidence="3">
    <location>
        <begin position="1"/>
        <end position="55"/>
    </location>
</feature>
<dbReference type="Pfam" id="PF07228">
    <property type="entry name" value="SpoIIE"/>
    <property type="match status" value="1"/>
</dbReference>
<dbReference type="PATRIC" id="fig|1666911.3.peg.4101"/>
<dbReference type="SMART" id="SM00448">
    <property type="entry name" value="REC"/>
    <property type="match status" value="1"/>
</dbReference>
<dbReference type="SUPFAM" id="SSF81606">
    <property type="entry name" value="PP2C-like"/>
    <property type="match status" value="1"/>
</dbReference>
<evidence type="ECO:0000256" key="3">
    <source>
        <dbReference type="SAM" id="MobiDB-lite"/>
    </source>
</evidence>
<dbReference type="Pfam" id="PF00072">
    <property type="entry name" value="Response_reg"/>
    <property type="match status" value="1"/>
</dbReference>
<name>A0A0P7ZRE4_9CYAN</name>
<dbReference type="InterPro" id="IPR001932">
    <property type="entry name" value="PPM-type_phosphatase-like_dom"/>
</dbReference>